<organism evidence="2 3">
    <name type="scientific">Exidia glandulosa HHB12029</name>
    <dbReference type="NCBI Taxonomy" id="1314781"/>
    <lineage>
        <taxon>Eukaryota</taxon>
        <taxon>Fungi</taxon>
        <taxon>Dikarya</taxon>
        <taxon>Basidiomycota</taxon>
        <taxon>Agaricomycotina</taxon>
        <taxon>Agaricomycetes</taxon>
        <taxon>Auriculariales</taxon>
        <taxon>Exidiaceae</taxon>
        <taxon>Exidia</taxon>
    </lineage>
</organism>
<evidence type="ECO:0000313" key="3">
    <source>
        <dbReference type="Proteomes" id="UP000077266"/>
    </source>
</evidence>
<gene>
    <name evidence="2" type="ORF">EXIGLDRAFT_97774</name>
</gene>
<evidence type="ECO:0000313" key="2">
    <source>
        <dbReference type="EMBL" id="KZV91344.1"/>
    </source>
</evidence>
<feature type="region of interest" description="Disordered" evidence="1">
    <location>
        <begin position="1"/>
        <end position="42"/>
    </location>
</feature>
<name>A0A165H263_EXIGL</name>
<sequence length="162" mass="17891">MRCQTPPACFFKSTTHPRPTRAPARLADPARRDPPNNSKKSFPFFFSRPLSQRTPNPLAIQPRAWHNSLTLLLVVRSPPAQKRCALAWEISTSPRAALPHKPIAGKLRLHPRYTCLSGEKQGAKALPPRPNQASIPAPYCPCNCQMTAPAVVPHPLPHTAHP</sequence>
<dbReference type="Proteomes" id="UP000077266">
    <property type="component" value="Unassembled WGS sequence"/>
</dbReference>
<dbReference type="EMBL" id="KV426029">
    <property type="protein sequence ID" value="KZV91344.1"/>
    <property type="molecule type" value="Genomic_DNA"/>
</dbReference>
<dbReference type="InParanoid" id="A0A165H263"/>
<dbReference type="AlphaFoldDB" id="A0A165H263"/>
<evidence type="ECO:0000256" key="1">
    <source>
        <dbReference type="SAM" id="MobiDB-lite"/>
    </source>
</evidence>
<protein>
    <submittedName>
        <fullName evidence="2">Uncharacterized protein</fullName>
    </submittedName>
</protein>
<accession>A0A165H263</accession>
<proteinExistence type="predicted"/>
<keyword evidence="3" id="KW-1185">Reference proteome</keyword>
<reference evidence="2 3" key="1">
    <citation type="journal article" date="2016" name="Mol. Biol. Evol.">
        <title>Comparative Genomics of Early-Diverging Mushroom-Forming Fungi Provides Insights into the Origins of Lignocellulose Decay Capabilities.</title>
        <authorList>
            <person name="Nagy L.G."/>
            <person name="Riley R."/>
            <person name="Tritt A."/>
            <person name="Adam C."/>
            <person name="Daum C."/>
            <person name="Floudas D."/>
            <person name="Sun H."/>
            <person name="Yadav J.S."/>
            <person name="Pangilinan J."/>
            <person name="Larsson K.H."/>
            <person name="Matsuura K."/>
            <person name="Barry K."/>
            <person name="Labutti K."/>
            <person name="Kuo R."/>
            <person name="Ohm R.A."/>
            <person name="Bhattacharya S.S."/>
            <person name="Shirouzu T."/>
            <person name="Yoshinaga Y."/>
            <person name="Martin F.M."/>
            <person name="Grigoriev I.V."/>
            <person name="Hibbett D.S."/>
        </authorList>
    </citation>
    <scope>NUCLEOTIDE SEQUENCE [LARGE SCALE GENOMIC DNA]</scope>
    <source>
        <strain evidence="2 3">HHB12029</strain>
    </source>
</reference>